<dbReference type="EMBL" id="SGXD01000002">
    <property type="protein sequence ID" value="RZS90011.1"/>
    <property type="molecule type" value="Genomic_DNA"/>
</dbReference>
<evidence type="ECO:0000259" key="3">
    <source>
        <dbReference type="Pfam" id="PF13229"/>
    </source>
</evidence>
<sequence length="471" mass="47537">MTTAAGTALGAAATLGLPAAASADVPSTTTPLVALAALNGSTEPTTFRLDVPAGAYKLVVDGNFLGSGLTADPATISVAAPGAHKLRIETASGRVDASWTTSVVGTTPTPPSPPASTAPAPSSPATPPSTGTPSAPPAPGSPAPGTSAPSTGVPTTPVGTGVARPADGHWTVSTEAEIRAALTTAHPGDVITLTDGEHLARSRYEATASGTATAPITLQGTRAAMLRTKNASGDYGLHITGSYWHITGITVAHGSKGIVLDGSHGTVLDGVEVFDVGDEGVHFRSCTTDSVLENSYVHDTGINNPQYGEGVYVGSANSNWAKYNCTDGRDNSERNLVQGNVFRNIPAEGADLKEGTDSGTLRNNLFDGTGFSGKNSADSAVDVKGNNWLIEGNTVRNPQGADLDGFQVHSVYTGYGNGNTFKGNVVQGLWAGWGIALYPLGTGNVIGCDDAAPGAKLGLAGANTHSLTCKP</sequence>
<accession>A0A4Q7NSD8</accession>
<dbReference type="AlphaFoldDB" id="A0A4Q7NSD8"/>
<dbReference type="Gene3D" id="2.160.20.10">
    <property type="entry name" value="Single-stranded right-handed beta-helix, Pectin lyase-like"/>
    <property type="match status" value="1"/>
</dbReference>
<feature type="signal peptide" evidence="2">
    <location>
        <begin position="1"/>
        <end position="23"/>
    </location>
</feature>
<dbReference type="Pfam" id="PF13229">
    <property type="entry name" value="Beta_helix"/>
    <property type="match status" value="1"/>
</dbReference>
<dbReference type="GO" id="GO:0016829">
    <property type="term" value="F:lyase activity"/>
    <property type="evidence" value="ECO:0007669"/>
    <property type="project" value="UniProtKB-KW"/>
</dbReference>
<name>A0A4Q7NSD8_9ACTN</name>
<organism evidence="4 5">
    <name type="scientific">Motilibacter rhizosphaerae</name>
    <dbReference type="NCBI Taxonomy" id="598652"/>
    <lineage>
        <taxon>Bacteria</taxon>
        <taxon>Bacillati</taxon>
        <taxon>Actinomycetota</taxon>
        <taxon>Actinomycetes</taxon>
        <taxon>Motilibacterales</taxon>
        <taxon>Motilibacteraceae</taxon>
        <taxon>Motilibacter</taxon>
    </lineage>
</organism>
<dbReference type="InterPro" id="IPR012334">
    <property type="entry name" value="Pectin_lyas_fold"/>
</dbReference>
<protein>
    <submittedName>
        <fullName evidence="4">Parallel beta helix pectate lyase-like protein</fullName>
    </submittedName>
</protein>
<keyword evidence="5" id="KW-1185">Reference proteome</keyword>
<feature type="chain" id="PRO_5020430453" evidence="2">
    <location>
        <begin position="24"/>
        <end position="471"/>
    </location>
</feature>
<dbReference type="SMART" id="SM00710">
    <property type="entry name" value="PbH1"/>
    <property type="match status" value="7"/>
</dbReference>
<evidence type="ECO:0000256" key="2">
    <source>
        <dbReference type="SAM" id="SignalP"/>
    </source>
</evidence>
<keyword evidence="2" id="KW-0732">Signal</keyword>
<evidence type="ECO:0000256" key="1">
    <source>
        <dbReference type="SAM" id="MobiDB-lite"/>
    </source>
</evidence>
<dbReference type="InterPro" id="IPR039448">
    <property type="entry name" value="Beta_helix"/>
</dbReference>
<keyword evidence="4" id="KW-0456">Lyase</keyword>
<feature type="compositionally biased region" description="Pro residues" evidence="1">
    <location>
        <begin position="108"/>
        <end position="127"/>
    </location>
</feature>
<dbReference type="SUPFAM" id="SSF51126">
    <property type="entry name" value="Pectin lyase-like"/>
    <property type="match status" value="1"/>
</dbReference>
<reference evidence="4 5" key="1">
    <citation type="submission" date="2019-02" db="EMBL/GenBank/DDBJ databases">
        <title>Genomic Encyclopedia of Type Strains, Phase IV (KMG-IV): sequencing the most valuable type-strain genomes for metagenomic binning, comparative biology and taxonomic classification.</title>
        <authorList>
            <person name="Goeker M."/>
        </authorList>
    </citation>
    <scope>NUCLEOTIDE SEQUENCE [LARGE SCALE GENOMIC DNA]</scope>
    <source>
        <strain evidence="4 5">DSM 45622</strain>
    </source>
</reference>
<dbReference type="OrthoDB" id="264773at2"/>
<feature type="region of interest" description="Disordered" evidence="1">
    <location>
        <begin position="95"/>
        <end position="166"/>
    </location>
</feature>
<comment type="caution">
    <text evidence="4">The sequence shown here is derived from an EMBL/GenBank/DDBJ whole genome shotgun (WGS) entry which is preliminary data.</text>
</comment>
<gene>
    <name evidence="4" type="ORF">EV189_1793</name>
</gene>
<dbReference type="InterPro" id="IPR011050">
    <property type="entry name" value="Pectin_lyase_fold/virulence"/>
</dbReference>
<dbReference type="InterPro" id="IPR006626">
    <property type="entry name" value="PbH1"/>
</dbReference>
<dbReference type="RefSeq" id="WP_130492531.1">
    <property type="nucleotide sequence ID" value="NZ_SGXD01000002.1"/>
</dbReference>
<feature type="domain" description="Right handed beta helix" evidence="3">
    <location>
        <begin position="236"/>
        <end position="387"/>
    </location>
</feature>
<proteinExistence type="predicted"/>
<evidence type="ECO:0000313" key="5">
    <source>
        <dbReference type="Proteomes" id="UP000293638"/>
    </source>
</evidence>
<feature type="compositionally biased region" description="Low complexity" evidence="1">
    <location>
        <begin position="143"/>
        <end position="163"/>
    </location>
</feature>
<dbReference type="Proteomes" id="UP000293638">
    <property type="component" value="Unassembled WGS sequence"/>
</dbReference>
<evidence type="ECO:0000313" key="4">
    <source>
        <dbReference type="EMBL" id="RZS90011.1"/>
    </source>
</evidence>